<evidence type="ECO:0000256" key="20">
    <source>
        <dbReference type="ARBA" id="ARBA00023098"/>
    </source>
</evidence>
<comment type="catalytic activity">
    <reaction evidence="29">
        <text>1,2-di-(9Z-octadecenoyl)-glycerol + H2O = 2-(9Z-octadecenoyl)-glycerol + (9Z)-octadecenoate + H(+)</text>
        <dbReference type="Rhea" id="RHEA:38659"/>
        <dbReference type="ChEBI" id="CHEBI:15377"/>
        <dbReference type="ChEBI" id="CHEBI:15378"/>
        <dbReference type="ChEBI" id="CHEBI:30823"/>
        <dbReference type="ChEBI" id="CHEBI:52323"/>
        <dbReference type="ChEBI" id="CHEBI:73990"/>
    </reaction>
    <physiologicalReaction direction="left-to-right" evidence="29">
        <dbReference type="Rhea" id="RHEA:38660"/>
    </physiologicalReaction>
</comment>
<protein>
    <recommendedName>
        <fullName evidence="12">Hormone-sensitive lipase</fullName>
        <ecNumber evidence="11">3.1.1.23</ecNumber>
        <ecNumber evidence="10">3.1.1.79</ecNumber>
    </recommendedName>
    <alternativeName>
        <fullName evidence="26">Monoacylglycerol lipase LIPE</fullName>
    </alternativeName>
    <alternativeName>
        <fullName evidence="25">Retinyl ester hydrolase</fullName>
    </alternativeName>
</protein>
<comment type="catalytic activity">
    <reaction evidence="37">
        <text>2,3-di-(9Z)-octadecenoyl-sn-glycerol + H2O = 2-(9Z-octadecenoyl)-glycerol + (9Z)-octadecenoate + H(+)</text>
        <dbReference type="Rhea" id="RHEA:38383"/>
        <dbReference type="ChEBI" id="CHEBI:15377"/>
        <dbReference type="ChEBI" id="CHEBI:15378"/>
        <dbReference type="ChEBI" id="CHEBI:30823"/>
        <dbReference type="ChEBI" id="CHEBI:73990"/>
        <dbReference type="ChEBI" id="CHEBI:75824"/>
    </reaction>
    <physiologicalReaction direction="left-to-right" evidence="37">
        <dbReference type="Rhea" id="RHEA:38384"/>
    </physiologicalReaction>
</comment>
<dbReference type="InterPro" id="IPR033140">
    <property type="entry name" value="Lipase_GDXG_put_SER_AS"/>
</dbReference>
<keyword evidence="20" id="KW-0443">Lipid metabolism</keyword>
<dbReference type="GO" id="GO:0047372">
    <property type="term" value="F:monoacylglycerol lipase activity"/>
    <property type="evidence" value="ECO:0007669"/>
    <property type="project" value="UniProtKB-EC"/>
</dbReference>
<feature type="region of interest" description="Disordered" evidence="43">
    <location>
        <begin position="1"/>
        <end position="64"/>
    </location>
</feature>
<comment type="similarity">
    <text evidence="9">Belongs to the 'GDXG' lipolytic enzyme family.</text>
</comment>
<dbReference type="GO" id="GO:0005901">
    <property type="term" value="C:caveola"/>
    <property type="evidence" value="ECO:0007669"/>
    <property type="project" value="UniProtKB-SubCell"/>
</dbReference>
<evidence type="ECO:0000259" key="45">
    <source>
        <dbReference type="Pfam" id="PF07859"/>
    </source>
</evidence>
<gene>
    <name evidence="46" type="ORF">EGYM00163_LOCUS3190</name>
</gene>
<evidence type="ECO:0000256" key="26">
    <source>
        <dbReference type="ARBA" id="ARBA00031112"/>
    </source>
</evidence>
<evidence type="ECO:0000256" key="23">
    <source>
        <dbReference type="ARBA" id="ARBA00023221"/>
    </source>
</evidence>
<keyword evidence="19" id="KW-0442">Lipid degradation</keyword>
<proteinExistence type="inferred from homology"/>
<dbReference type="PROSITE" id="PS01174">
    <property type="entry name" value="LIPASE_GDXG_SER"/>
    <property type="match status" value="1"/>
</dbReference>
<evidence type="ECO:0000256" key="5">
    <source>
        <dbReference type="ARBA" id="ARBA00004502"/>
    </source>
</evidence>
<evidence type="ECO:0000256" key="29">
    <source>
        <dbReference type="ARBA" id="ARBA00047458"/>
    </source>
</evidence>
<dbReference type="EC" id="3.1.1.79" evidence="10"/>
<evidence type="ECO:0000256" key="34">
    <source>
        <dbReference type="ARBA" id="ARBA00048657"/>
    </source>
</evidence>
<comment type="catalytic activity">
    <reaction evidence="39">
        <text>1,3-di-(9Z-octadecenoyl)-glycerol + H2O = 1-(9Z-octadecenoyl)-glycerol + (9Z)-octadecenoate + H(+)</text>
        <dbReference type="Rhea" id="RHEA:39939"/>
        <dbReference type="ChEBI" id="CHEBI:15377"/>
        <dbReference type="ChEBI" id="CHEBI:15378"/>
        <dbReference type="ChEBI" id="CHEBI:30823"/>
        <dbReference type="ChEBI" id="CHEBI:75342"/>
        <dbReference type="ChEBI" id="CHEBI:75735"/>
    </reaction>
    <physiologicalReaction direction="left-to-right" evidence="39">
        <dbReference type="Rhea" id="RHEA:39940"/>
    </physiologicalReaction>
</comment>
<dbReference type="InterPro" id="IPR029058">
    <property type="entry name" value="AB_hydrolase_fold"/>
</dbReference>
<evidence type="ECO:0000256" key="33">
    <source>
        <dbReference type="ARBA" id="ARBA00048386"/>
    </source>
</evidence>
<dbReference type="PANTHER" id="PTHR23025">
    <property type="entry name" value="TRIACYLGLYCEROL LIPASE"/>
    <property type="match status" value="1"/>
</dbReference>
<keyword evidence="16" id="KW-0597">Phosphoprotein</keyword>
<evidence type="ECO:0000256" key="15">
    <source>
        <dbReference type="ARBA" id="ARBA00022548"/>
    </source>
</evidence>
<feature type="domain" description="Alpha/beta hydrolase fold-3" evidence="45">
    <location>
        <begin position="256"/>
        <end position="467"/>
    </location>
</feature>
<evidence type="ECO:0000256" key="9">
    <source>
        <dbReference type="ARBA" id="ARBA00010515"/>
    </source>
</evidence>
<dbReference type="PANTHER" id="PTHR23025:SF3">
    <property type="entry name" value="HORMONE-SENSITIVE LIPASE"/>
    <property type="match status" value="1"/>
</dbReference>
<comment type="subunit">
    <text evidence="27">Monomer and homodimer. Interacts with CAVIN1 in the adipocyte cytoplasm. Interacts with PLIN5.</text>
</comment>
<evidence type="ECO:0000256" key="3">
    <source>
        <dbReference type="ARBA" id="ARBA00004236"/>
    </source>
</evidence>
<dbReference type="GO" id="GO:0004806">
    <property type="term" value="F:triacylglycerol lipase activity"/>
    <property type="evidence" value="ECO:0007669"/>
    <property type="project" value="TreeGrafter"/>
</dbReference>
<evidence type="ECO:0000256" key="8">
    <source>
        <dbReference type="ARBA" id="ARBA00005189"/>
    </source>
</evidence>
<evidence type="ECO:0000256" key="31">
    <source>
        <dbReference type="ARBA" id="ARBA00047653"/>
    </source>
</evidence>
<keyword evidence="14" id="KW-0963">Cytoplasm</keyword>
<comment type="catalytic activity">
    <reaction evidence="40">
        <text>2-(9Z-octadecenoyl)-glycerol + H2O = glycerol + (9Z)-octadecenoate + H(+)</text>
        <dbReference type="Rhea" id="RHEA:38491"/>
        <dbReference type="ChEBI" id="CHEBI:15377"/>
        <dbReference type="ChEBI" id="CHEBI:15378"/>
        <dbReference type="ChEBI" id="CHEBI:17754"/>
        <dbReference type="ChEBI" id="CHEBI:30823"/>
        <dbReference type="ChEBI" id="CHEBI:73990"/>
    </reaction>
    <physiologicalReaction direction="left-to-right" evidence="40">
        <dbReference type="Rhea" id="RHEA:38492"/>
    </physiologicalReaction>
</comment>
<evidence type="ECO:0000256" key="25">
    <source>
        <dbReference type="ARBA" id="ARBA00030031"/>
    </source>
</evidence>
<dbReference type="Pfam" id="PF07859">
    <property type="entry name" value="Abhydrolase_3"/>
    <property type="match status" value="1"/>
</dbReference>
<evidence type="ECO:0000256" key="14">
    <source>
        <dbReference type="ARBA" id="ARBA00022490"/>
    </source>
</evidence>
<evidence type="ECO:0000256" key="18">
    <source>
        <dbReference type="ARBA" id="ARBA00022801"/>
    </source>
</evidence>
<comment type="catalytic activity">
    <reaction evidence="1">
        <text>a triacylglycerol + H2O = a diacylglycerol + a fatty acid + H(+)</text>
        <dbReference type="Rhea" id="RHEA:12044"/>
        <dbReference type="ChEBI" id="CHEBI:15377"/>
        <dbReference type="ChEBI" id="CHEBI:15378"/>
        <dbReference type="ChEBI" id="CHEBI:17855"/>
        <dbReference type="ChEBI" id="CHEBI:18035"/>
        <dbReference type="ChEBI" id="CHEBI:28868"/>
        <dbReference type="EC" id="3.1.1.79"/>
    </reaction>
</comment>
<keyword evidence="18" id="KW-0378">Hydrolase</keyword>
<evidence type="ECO:0000256" key="38">
    <source>
        <dbReference type="ARBA" id="ARBA00049208"/>
    </source>
</evidence>
<comment type="catalytic activity">
    <reaction evidence="24">
        <text>1-O-hexadecyl-2-acetyl-sn-glycerol + H2O = 1-O-hexadecyl-sn-glycerol + acetate + H(+)</text>
        <dbReference type="Rhea" id="RHEA:38563"/>
        <dbReference type="ChEBI" id="CHEBI:15377"/>
        <dbReference type="ChEBI" id="CHEBI:15378"/>
        <dbReference type="ChEBI" id="CHEBI:30089"/>
        <dbReference type="ChEBI" id="CHEBI:34115"/>
        <dbReference type="ChEBI" id="CHEBI:75936"/>
    </reaction>
    <physiologicalReaction direction="left-to-right" evidence="24">
        <dbReference type="Rhea" id="RHEA:38564"/>
    </physiologicalReaction>
</comment>
<evidence type="ECO:0000256" key="37">
    <source>
        <dbReference type="ARBA" id="ARBA00049143"/>
    </source>
</evidence>
<dbReference type="GO" id="GO:0019433">
    <property type="term" value="P:triglyceride catabolic process"/>
    <property type="evidence" value="ECO:0007669"/>
    <property type="project" value="UniProtKB-UniPathway"/>
</dbReference>
<evidence type="ECO:0000256" key="40">
    <source>
        <dbReference type="ARBA" id="ARBA00049461"/>
    </source>
</evidence>
<keyword evidence="22" id="KW-1207">Sterol metabolism</keyword>
<evidence type="ECO:0000256" key="42">
    <source>
        <dbReference type="PROSITE-ProRule" id="PRU10038"/>
    </source>
</evidence>
<keyword evidence="15" id="KW-0153">Cholesterol metabolism</keyword>
<evidence type="ECO:0000256" key="39">
    <source>
        <dbReference type="ARBA" id="ARBA00049372"/>
    </source>
</evidence>
<dbReference type="PROSITE" id="PS01173">
    <property type="entry name" value="LIPASE_GDXG_HIS"/>
    <property type="match status" value="1"/>
</dbReference>
<evidence type="ECO:0000256" key="41">
    <source>
        <dbReference type="ARBA" id="ARBA00049519"/>
    </source>
</evidence>
<comment type="catalytic activity">
    <reaction evidence="41">
        <text>1,2-di-(9Z-octadecenoyl)-sn-glycerol + H2O = (9Z-octadecenoyl)-glycerol + (9Z)-octadecenoate + H(+)</text>
        <dbReference type="Rhea" id="RHEA:39935"/>
        <dbReference type="ChEBI" id="CHEBI:15377"/>
        <dbReference type="ChEBI" id="CHEBI:15378"/>
        <dbReference type="ChEBI" id="CHEBI:30823"/>
        <dbReference type="ChEBI" id="CHEBI:52333"/>
        <dbReference type="ChEBI" id="CHEBI:75937"/>
    </reaction>
    <physiologicalReaction direction="left-to-right" evidence="41">
        <dbReference type="Rhea" id="RHEA:39936"/>
    </physiologicalReaction>
</comment>
<dbReference type="UniPathway" id="UPA00256"/>
<dbReference type="SUPFAM" id="SSF53474">
    <property type="entry name" value="alpha/beta-Hydrolases"/>
    <property type="match status" value="1"/>
</dbReference>
<comment type="pathway">
    <text evidence="8">Lipid metabolism.</text>
</comment>
<evidence type="ECO:0000256" key="11">
    <source>
        <dbReference type="ARBA" id="ARBA00013254"/>
    </source>
</evidence>
<evidence type="ECO:0000256" key="4">
    <source>
        <dbReference type="ARBA" id="ARBA00004345"/>
    </source>
</evidence>
<feature type="active site" evidence="42">
    <location>
        <position position="335"/>
    </location>
</feature>
<evidence type="ECO:0000256" key="24">
    <source>
        <dbReference type="ARBA" id="ARBA00023406"/>
    </source>
</evidence>
<evidence type="ECO:0000256" key="21">
    <source>
        <dbReference type="ARBA" id="ARBA00023136"/>
    </source>
</evidence>
<sequence>MAAYAEGFHASDEAGSVQTELISPQTHSPQIPHEHVAKEDVGGARAASRSPPRDRGRSLALDQQQSSTNVLSMASALITGVGFLFSPSARAADLAQRFRKCNITFAKGFWGLTETAPLVQHAGSIVSPWMAVNNIINVPITMEALVDCFDDGPMAELLRRATDCDPTSLEDVASLYEQELESNKVSDVERRQFERLLMYRRKQAGLLPSTSPSPVDRFPKWTFFTAEAEAEPPLGRVAAHLLSHTTPPANLHRGVVLHIHGGGFVAQSPTSHESYLRHWTRNLGVPILSVDYSLAPEAWFPRAVDECYLVYRWLVEHLEELGIRKDAPIVFAGDSAGGNLVVATALKAAQKGFRMPDGVVCAYPVLNVKWTISPSRLLSLMDVLLPMGLMERCLEAYCGPRRGSVDHFLMSPLCAPDELLRSLPPIRILASEFDPLLDDSVVFVRKLLTLGHDAQLKVELGMPHGFLSLAYVGGGDAMVAASNSVATAVRSLLESERATNDCCVEGP</sequence>
<dbReference type="Pfam" id="PF06350">
    <property type="entry name" value="HSL_N"/>
    <property type="match status" value="1"/>
</dbReference>
<comment type="subcellular location">
    <subcellularLocation>
        <location evidence="3">Cell membrane</location>
    </subcellularLocation>
    <subcellularLocation>
        <location evidence="6">Cytoplasm</location>
        <location evidence="6">Cytosol</location>
    </subcellularLocation>
    <subcellularLocation>
        <location evidence="5">Lipid droplet</location>
    </subcellularLocation>
    <subcellularLocation>
        <location evidence="4">Membrane</location>
        <location evidence="4">Caveola</location>
    </subcellularLocation>
</comment>
<dbReference type="Gene3D" id="3.40.50.1820">
    <property type="entry name" value="alpha/beta hydrolase"/>
    <property type="match status" value="1"/>
</dbReference>
<keyword evidence="13" id="KW-1003">Cell membrane</keyword>
<comment type="catalytic activity">
    <reaction evidence="35">
        <text>1,2-di-(9Z-octadecenoyl)-glycerol + H2O = (9Z-octadecenoyl)-glycerol + (9Z)-octadecenoate + H(+)</text>
        <dbReference type="Rhea" id="RHEA:38455"/>
        <dbReference type="ChEBI" id="CHEBI:15377"/>
        <dbReference type="ChEBI" id="CHEBI:15378"/>
        <dbReference type="ChEBI" id="CHEBI:30823"/>
        <dbReference type="ChEBI" id="CHEBI:52323"/>
        <dbReference type="ChEBI" id="CHEBI:75937"/>
    </reaction>
    <physiologicalReaction direction="left-to-right" evidence="35">
        <dbReference type="Rhea" id="RHEA:38456"/>
    </physiologicalReaction>
</comment>
<organism evidence="46">
    <name type="scientific">Eutreptiella gymnastica</name>
    <dbReference type="NCBI Taxonomy" id="73025"/>
    <lineage>
        <taxon>Eukaryota</taxon>
        <taxon>Discoba</taxon>
        <taxon>Euglenozoa</taxon>
        <taxon>Euglenida</taxon>
        <taxon>Spirocuta</taxon>
        <taxon>Euglenophyceae</taxon>
        <taxon>Eutreptiales</taxon>
        <taxon>Eutreptiaceae</taxon>
        <taxon>Eutreptiella</taxon>
    </lineage>
</organism>
<dbReference type="GO" id="GO:0005829">
    <property type="term" value="C:cytosol"/>
    <property type="evidence" value="ECO:0007669"/>
    <property type="project" value="UniProtKB-SubCell"/>
</dbReference>
<dbReference type="AlphaFoldDB" id="A0A7S4CB18"/>
<evidence type="ECO:0000313" key="46">
    <source>
        <dbReference type="EMBL" id="CAE0792074.1"/>
    </source>
</evidence>
<evidence type="ECO:0000256" key="1">
    <source>
        <dbReference type="ARBA" id="ARBA00000803"/>
    </source>
</evidence>
<evidence type="ECO:0000256" key="28">
    <source>
        <dbReference type="ARBA" id="ARBA00047438"/>
    </source>
</evidence>
<comment type="pathway">
    <text evidence="7">Glycerolipid metabolism; triacylglycerol degradation.</text>
</comment>
<evidence type="ECO:0000256" key="10">
    <source>
        <dbReference type="ARBA" id="ARBA00013088"/>
    </source>
</evidence>
<comment type="catalytic activity">
    <reaction evidence="33">
        <text>1,2,3-tri-(9Z-octadecenoyl)-glycerol + H2O = di-(9Z)-octadecenoylglycerol + (9Z)-octadecenoate + H(+)</text>
        <dbReference type="Rhea" id="RHEA:38575"/>
        <dbReference type="ChEBI" id="CHEBI:15377"/>
        <dbReference type="ChEBI" id="CHEBI:15378"/>
        <dbReference type="ChEBI" id="CHEBI:30823"/>
        <dbReference type="ChEBI" id="CHEBI:53753"/>
        <dbReference type="ChEBI" id="CHEBI:75945"/>
    </reaction>
    <physiologicalReaction direction="left-to-right" evidence="33">
        <dbReference type="Rhea" id="RHEA:38576"/>
    </physiologicalReaction>
</comment>
<comment type="catalytic activity">
    <reaction evidence="36">
        <text>all-trans-retinyl hexadecanoate + H2O = all-trans-retinol + hexadecanoate + H(+)</text>
        <dbReference type="Rhea" id="RHEA:13933"/>
        <dbReference type="ChEBI" id="CHEBI:7896"/>
        <dbReference type="ChEBI" id="CHEBI:15377"/>
        <dbReference type="ChEBI" id="CHEBI:15378"/>
        <dbReference type="ChEBI" id="CHEBI:17336"/>
        <dbReference type="ChEBI" id="CHEBI:17616"/>
    </reaction>
    <physiologicalReaction direction="left-to-right" evidence="36">
        <dbReference type="Rhea" id="RHEA:13934"/>
    </physiologicalReaction>
</comment>
<evidence type="ECO:0000256" key="32">
    <source>
        <dbReference type="ARBA" id="ARBA00047674"/>
    </source>
</evidence>
<keyword evidence="23" id="KW-0753">Steroid metabolism</keyword>
<comment type="catalytic activity">
    <reaction evidence="2">
        <text>Hydrolyzes glycerol monoesters of long-chain fatty acids.</text>
        <dbReference type="EC" id="3.1.1.23"/>
    </reaction>
</comment>
<evidence type="ECO:0000256" key="17">
    <source>
        <dbReference type="ARBA" id="ARBA00022677"/>
    </source>
</evidence>
<evidence type="ECO:0000256" key="27">
    <source>
        <dbReference type="ARBA" id="ARBA00046695"/>
    </source>
</evidence>
<comment type="catalytic activity">
    <reaction evidence="31">
        <text>cholesteryl (9Z-octadecenoate) + H2O = cholesterol + (9Z)-octadecenoate + H(+)</text>
        <dbReference type="Rhea" id="RHEA:33875"/>
        <dbReference type="ChEBI" id="CHEBI:15377"/>
        <dbReference type="ChEBI" id="CHEBI:15378"/>
        <dbReference type="ChEBI" id="CHEBI:16113"/>
        <dbReference type="ChEBI" id="CHEBI:30823"/>
        <dbReference type="ChEBI" id="CHEBI:46898"/>
    </reaction>
    <physiologicalReaction direction="left-to-right" evidence="31">
        <dbReference type="Rhea" id="RHEA:33876"/>
    </physiologicalReaction>
</comment>
<evidence type="ECO:0000256" key="6">
    <source>
        <dbReference type="ARBA" id="ARBA00004514"/>
    </source>
</evidence>
<keyword evidence="21" id="KW-0472">Membrane</keyword>
<dbReference type="InterPro" id="IPR002168">
    <property type="entry name" value="Lipase_GDXG_HIS_AS"/>
</dbReference>
<name>A0A7S4CB18_9EUGL</name>
<comment type="catalytic activity">
    <reaction evidence="34">
        <text>1,2-di-(9Z-octadecenoyl)-glycerol + (9Z)-octadecenoate + H(+) = 1,2,3-tri-(9Z-octadecenoyl)-glycerol + H2O</text>
        <dbReference type="Rhea" id="RHEA:38379"/>
        <dbReference type="ChEBI" id="CHEBI:15377"/>
        <dbReference type="ChEBI" id="CHEBI:15378"/>
        <dbReference type="ChEBI" id="CHEBI:30823"/>
        <dbReference type="ChEBI" id="CHEBI:52323"/>
        <dbReference type="ChEBI" id="CHEBI:53753"/>
    </reaction>
    <physiologicalReaction direction="right-to-left" evidence="34">
        <dbReference type="Rhea" id="RHEA:38381"/>
    </physiologicalReaction>
</comment>
<dbReference type="GO" id="GO:0004771">
    <property type="term" value="F:sterol ester esterase activity"/>
    <property type="evidence" value="ECO:0007669"/>
    <property type="project" value="TreeGrafter"/>
</dbReference>
<keyword evidence="17" id="KW-0551">Lipid droplet</keyword>
<feature type="compositionally biased region" description="Polar residues" evidence="43">
    <location>
        <begin position="16"/>
        <end position="29"/>
    </location>
</feature>
<evidence type="ECO:0000256" key="12">
    <source>
        <dbReference type="ARBA" id="ARBA00015845"/>
    </source>
</evidence>
<evidence type="ECO:0000256" key="16">
    <source>
        <dbReference type="ARBA" id="ARBA00022553"/>
    </source>
</evidence>
<comment type="catalytic activity">
    <reaction evidence="32">
        <text>a diacylglycerol + H2O = a monoacylglycerol + a fatty acid + H(+)</text>
        <dbReference type="Rhea" id="RHEA:32731"/>
        <dbReference type="ChEBI" id="CHEBI:15377"/>
        <dbReference type="ChEBI" id="CHEBI:15378"/>
        <dbReference type="ChEBI" id="CHEBI:17408"/>
        <dbReference type="ChEBI" id="CHEBI:18035"/>
        <dbReference type="ChEBI" id="CHEBI:28868"/>
        <dbReference type="EC" id="3.1.1.79"/>
    </reaction>
</comment>
<dbReference type="EC" id="3.1.1.23" evidence="11"/>
<comment type="catalytic activity">
    <reaction evidence="38">
        <text>a monoacylglycerol + H2O = glycerol + a fatty acid + H(+)</text>
        <dbReference type="Rhea" id="RHEA:15245"/>
        <dbReference type="ChEBI" id="CHEBI:15377"/>
        <dbReference type="ChEBI" id="CHEBI:15378"/>
        <dbReference type="ChEBI" id="CHEBI:17408"/>
        <dbReference type="ChEBI" id="CHEBI:17754"/>
        <dbReference type="ChEBI" id="CHEBI:28868"/>
        <dbReference type="EC" id="3.1.1.79"/>
    </reaction>
</comment>
<accession>A0A7S4CB18</accession>
<dbReference type="EMBL" id="HBJA01010219">
    <property type="protein sequence ID" value="CAE0792074.1"/>
    <property type="molecule type" value="Transcribed_RNA"/>
</dbReference>
<feature type="domain" description="Hormone-sensitive lipase N-terminal" evidence="44">
    <location>
        <begin position="67"/>
        <end position="141"/>
    </location>
</feature>
<dbReference type="InterPro" id="IPR013094">
    <property type="entry name" value="AB_hydrolase_3"/>
</dbReference>
<reference evidence="46" key="1">
    <citation type="submission" date="2021-01" db="EMBL/GenBank/DDBJ databases">
        <authorList>
            <person name="Corre E."/>
            <person name="Pelletier E."/>
            <person name="Niang G."/>
            <person name="Scheremetjew M."/>
            <person name="Finn R."/>
            <person name="Kale V."/>
            <person name="Holt S."/>
            <person name="Cochrane G."/>
            <person name="Meng A."/>
            <person name="Brown T."/>
            <person name="Cohen L."/>
        </authorList>
    </citation>
    <scope>NUCLEOTIDE SEQUENCE</scope>
    <source>
        <strain evidence="46">CCMP1594</strain>
    </source>
</reference>
<dbReference type="InterPro" id="IPR010468">
    <property type="entry name" value="HSL_N"/>
</dbReference>
<evidence type="ECO:0000256" key="36">
    <source>
        <dbReference type="ARBA" id="ARBA00049053"/>
    </source>
</evidence>
<evidence type="ECO:0000256" key="35">
    <source>
        <dbReference type="ARBA" id="ARBA00048674"/>
    </source>
</evidence>
<evidence type="ECO:0000256" key="13">
    <source>
        <dbReference type="ARBA" id="ARBA00022475"/>
    </source>
</evidence>
<evidence type="ECO:0000256" key="7">
    <source>
        <dbReference type="ARBA" id="ARBA00004879"/>
    </source>
</evidence>
<feature type="compositionally biased region" description="Basic and acidic residues" evidence="43">
    <location>
        <begin position="32"/>
        <end position="42"/>
    </location>
</feature>
<dbReference type="GO" id="GO:0005811">
    <property type="term" value="C:lipid droplet"/>
    <property type="evidence" value="ECO:0007669"/>
    <property type="project" value="UniProtKB-SubCell"/>
</dbReference>
<evidence type="ECO:0000256" key="30">
    <source>
        <dbReference type="ARBA" id="ARBA00047476"/>
    </source>
</evidence>
<evidence type="ECO:0000256" key="19">
    <source>
        <dbReference type="ARBA" id="ARBA00022963"/>
    </source>
</evidence>
<evidence type="ECO:0000256" key="2">
    <source>
        <dbReference type="ARBA" id="ARBA00001613"/>
    </source>
</evidence>
<comment type="catalytic activity">
    <reaction evidence="28">
        <text>1-(9Z-octadecenoyl)-glycerol + H2O = glycerol + (9Z)-octadecenoate + H(+)</text>
        <dbReference type="Rhea" id="RHEA:38487"/>
        <dbReference type="ChEBI" id="CHEBI:15377"/>
        <dbReference type="ChEBI" id="CHEBI:15378"/>
        <dbReference type="ChEBI" id="CHEBI:17754"/>
        <dbReference type="ChEBI" id="CHEBI:30823"/>
        <dbReference type="ChEBI" id="CHEBI:75342"/>
    </reaction>
    <physiologicalReaction direction="left-to-right" evidence="28">
        <dbReference type="Rhea" id="RHEA:38488"/>
    </physiologicalReaction>
</comment>
<evidence type="ECO:0000259" key="44">
    <source>
        <dbReference type="Pfam" id="PF06350"/>
    </source>
</evidence>
<comment type="catalytic activity">
    <reaction evidence="30">
        <text>2-(5Z,8Z,11Z,14Z-eicosatetraenoyl)-glycerol + H2O = glycerol + (5Z,8Z,11Z,14Z)-eicosatetraenoate + H(+)</text>
        <dbReference type="Rhea" id="RHEA:26132"/>
        <dbReference type="ChEBI" id="CHEBI:15377"/>
        <dbReference type="ChEBI" id="CHEBI:15378"/>
        <dbReference type="ChEBI" id="CHEBI:17754"/>
        <dbReference type="ChEBI" id="CHEBI:32395"/>
        <dbReference type="ChEBI" id="CHEBI:52392"/>
    </reaction>
    <physiologicalReaction direction="left-to-right" evidence="30">
        <dbReference type="Rhea" id="RHEA:26133"/>
    </physiologicalReaction>
</comment>
<dbReference type="GO" id="GO:0008203">
    <property type="term" value="P:cholesterol metabolic process"/>
    <property type="evidence" value="ECO:0007669"/>
    <property type="project" value="UniProtKB-KW"/>
</dbReference>
<evidence type="ECO:0000256" key="22">
    <source>
        <dbReference type="ARBA" id="ARBA00023166"/>
    </source>
</evidence>
<evidence type="ECO:0000256" key="43">
    <source>
        <dbReference type="SAM" id="MobiDB-lite"/>
    </source>
</evidence>